<dbReference type="GO" id="GO:0004644">
    <property type="term" value="F:phosphoribosylglycinamide formyltransferase activity"/>
    <property type="evidence" value="ECO:0007669"/>
    <property type="project" value="UniProtKB-EC"/>
</dbReference>
<accession>A0ABN0G6R4</accession>
<keyword evidence="3 4" id="KW-0658">Purine biosynthesis</keyword>
<evidence type="ECO:0000256" key="1">
    <source>
        <dbReference type="ARBA" id="ARBA00005054"/>
    </source>
</evidence>
<evidence type="ECO:0000259" key="5">
    <source>
        <dbReference type="Pfam" id="PF00551"/>
    </source>
</evidence>
<feature type="active site" description="Proton donor" evidence="4">
    <location>
        <position position="123"/>
    </location>
</feature>
<comment type="function">
    <text evidence="4">Catalyzes the transfer of a formyl group from 10-formyltetrahydrofolate to 5-phospho-ribosyl-glycinamide (GAR), producing 5-phospho-ribosyl-N-formylglycinamide (FGAR) and tetrahydrofolate.</text>
</comment>
<reference evidence="7" key="1">
    <citation type="journal article" date="2012" name="J. Bacteriol.">
        <title>Revised Genome Sequence of Burkholderia thailandensis MSMB43 with Improved Annotation.</title>
        <authorList>
            <person name="Zhuo Y."/>
            <person name="Liu L."/>
            <person name="Wang Q."/>
            <person name="Liu X."/>
            <person name="Ren B."/>
            <person name="Liu M."/>
            <person name="Ni P."/>
            <person name="Cheng Y.Q."/>
            <person name="Zhang L."/>
        </authorList>
    </citation>
    <scope>NUCLEOTIDE SEQUENCE [LARGE SCALE GENOMIC DNA]</scope>
    <source>
        <strain evidence="7">MSMB43</strain>
    </source>
</reference>
<feature type="site" description="Raises pKa of active site His" evidence="4">
    <location>
        <position position="159"/>
    </location>
</feature>
<comment type="similarity">
    <text evidence="4">Belongs to the GART family.</text>
</comment>
<protein>
    <recommendedName>
        <fullName evidence="4">Phosphoribosylglycinamide formyltransferase</fullName>
        <ecNumber evidence="4">2.1.2.2</ecNumber>
    </recommendedName>
    <alternativeName>
        <fullName evidence="4">5'-phosphoribosylglycinamide transformylase</fullName>
    </alternativeName>
    <alternativeName>
        <fullName evidence="4">GAR transformylase</fullName>
        <shortName evidence="4">GART</shortName>
    </alternativeName>
</protein>
<organism evidence="6 7">
    <name type="scientific">Burkholderia humptydooensis MSMB43</name>
    <dbReference type="NCBI Taxonomy" id="441157"/>
    <lineage>
        <taxon>Bacteria</taxon>
        <taxon>Pseudomonadati</taxon>
        <taxon>Pseudomonadota</taxon>
        <taxon>Betaproteobacteria</taxon>
        <taxon>Burkholderiales</taxon>
        <taxon>Burkholderiaceae</taxon>
        <taxon>Burkholderia</taxon>
        <taxon>pseudomallei group</taxon>
    </lineage>
</organism>
<dbReference type="Pfam" id="PF00551">
    <property type="entry name" value="Formyl_trans_N"/>
    <property type="match status" value="1"/>
</dbReference>
<evidence type="ECO:0000256" key="3">
    <source>
        <dbReference type="ARBA" id="ARBA00022755"/>
    </source>
</evidence>
<dbReference type="Proteomes" id="UP000004682">
    <property type="component" value="Unassembled WGS sequence"/>
</dbReference>
<dbReference type="NCBIfam" id="TIGR00639">
    <property type="entry name" value="PurN"/>
    <property type="match status" value="1"/>
</dbReference>
<comment type="catalytic activity">
    <reaction evidence="4">
        <text>N(1)-(5-phospho-beta-D-ribosyl)glycinamide + (6R)-10-formyltetrahydrofolate = N(2)-formyl-N(1)-(5-phospho-beta-D-ribosyl)glycinamide + (6S)-5,6,7,8-tetrahydrofolate + H(+)</text>
        <dbReference type="Rhea" id="RHEA:15053"/>
        <dbReference type="ChEBI" id="CHEBI:15378"/>
        <dbReference type="ChEBI" id="CHEBI:57453"/>
        <dbReference type="ChEBI" id="CHEBI:143788"/>
        <dbReference type="ChEBI" id="CHEBI:147286"/>
        <dbReference type="ChEBI" id="CHEBI:195366"/>
        <dbReference type="EC" id="2.1.2.2"/>
    </reaction>
</comment>
<dbReference type="InterPro" id="IPR036477">
    <property type="entry name" value="Formyl_transf_N_sf"/>
</dbReference>
<dbReference type="InterPro" id="IPR004607">
    <property type="entry name" value="GART"/>
</dbReference>
<sequence>MAVAVRGAQRRGDGMKKIAFLFSGRGSLIGSVVEGIGRSSVPAEIALVITNNKAFPAENGSLAGRFPVSRVLHSDFADRESFEAEISRQLDANDIDLIVLGGFRRIFSPAFVDKYGSRTINTHPSILPAFPGDGAQRRALEAGVKVTGATVHFINNEVDAGPIIDQGVVRIAPGMTEQALKEAIIKVEEVIIADAVTNILEDRIAVRDGIVRVVQ</sequence>
<dbReference type="InterPro" id="IPR002376">
    <property type="entry name" value="Formyl_transf_N"/>
</dbReference>
<dbReference type="HAMAP" id="MF_01930">
    <property type="entry name" value="PurN"/>
    <property type="match status" value="1"/>
</dbReference>
<dbReference type="EC" id="2.1.2.2" evidence="4"/>
<dbReference type="EMBL" id="JH692063">
    <property type="protein sequence ID" value="EIP87916.1"/>
    <property type="molecule type" value="Genomic_DNA"/>
</dbReference>
<dbReference type="PANTHER" id="PTHR43369:SF2">
    <property type="entry name" value="PHOSPHORIBOSYLGLYCINAMIDE FORMYLTRANSFERASE"/>
    <property type="match status" value="1"/>
</dbReference>
<evidence type="ECO:0000313" key="6">
    <source>
        <dbReference type="EMBL" id="EIP87916.1"/>
    </source>
</evidence>
<feature type="binding site" evidence="4">
    <location>
        <position position="121"/>
    </location>
    <ligand>
        <name>(6R)-10-formyltetrahydrofolate</name>
        <dbReference type="ChEBI" id="CHEBI:195366"/>
    </ligand>
</feature>
<name>A0ABN0G6R4_9BURK</name>
<comment type="caution">
    <text evidence="4">Lacks conserved residue(s) required for the propagation of feature annotation.</text>
</comment>
<evidence type="ECO:0000256" key="4">
    <source>
        <dbReference type="HAMAP-Rule" id="MF_01930"/>
    </source>
</evidence>
<evidence type="ECO:0000313" key="7">
    <source>
        <dbReference type="Proteomes" id="UP000004682"/>
    </source>
</evidence>
<feature type="domain" description="Formyl transferase N-terminal" evidence="5">
    <location>
        <begin position="16"/>
        <end position="195"/>
    </location>
</feature>
<dbReference type="Gene3D" id="3.40.50.170">
    <property type="entry name" value="Formyl transferase, N-terminal domain"/>
    <property type="match status" value="1"/>
</dbReference>
<keyword evidence="2 4" id="KW-0808">Transferase</keyword>
<evidence type="ECO:0000256" key="2">
    <source>
        <dbReference type="ARBA" id="ARBA00022679"/>
    </source>
</evidence>
<proteinExistence type="inferred from homology"/>
<dbReference type="SUPFAM" id="SSF53328">
    <property type="entry name" value="Formyltransferase"/>
    <property type="match status" value="1"/>
</dbReference>
<keyword evidence="7" id="KW-1185">Reference proteome</keyword>
<feature type="binding site" evidence="4">
    <location>
        <position position="79"/>
    </location>
    <ligand>
        <name>(6R)-10-formyltetrahydrofolate</name>
        <dbReference type="ChEBI" id="CHEBI:195366"/>
    </ligand>
</feature>
<dbReference type="PANTHER" id="PTHR43369">
    <property type="entry name" value="PHOSPHORIBOSYLGLYCINAMIDE FORMYLTRANSFERASE"/>
    <property type="match status" value="1"/>
</dbReference>
<comment type="pathway">
    <text evidence="1 4">Purine metabolism; IMP biosynthesis via de novo pathway; N(2)-formyl-N(1)-(5-phospho-D-ribosyl)glycinamide from N(1)-(5-phospho-D-ribosyl)glycinamide (10-formyl THF route): step 1/1.</text>
</comment>
<gene>
    <name evidence="4" type="primary">purN</name>
    <name evidence="6" type="ORF">A33K_15937</name>
</gene>